<dbReference type="AlphaFoldDB" id="T5KIR4"/>
<proteinExistence type="predicted"/>
<dbReference type="InterPro" id="IPR032710">
    <property type="entry name" value="NTF2-like_dom_sf"/>
</dbReference>
<dbReference type="EMBL" id="ATAO01000206">
    <property type="protein sequence ID" value="EQM74623.1"/>
    <property type="molecule type" value="Genomic_DNA"/>
</dbReference>
<dbReference type="InterPro" id="IPR048469">
    <property type="entry name" value="YchJ-like_M"/>
</dbReference>
<accession>T5KIR4</accession>
<comment type="caution">
    <text evidence="2">The sequence shown here is derived from an EMBL/GenBank/DDBJ whole genome shotgun (WGS) entry which is preliminary data.</text>
</comment>
<gene>
    <name evidence="2" type="ORF">L687_03970</name>
</gene>
<organism evidence="2 3">
    <name type="scientific">Microbacterium maritypicum MF109</name>
    <dbReference type="NCBI Taxonomy" id="1333857"/>
    <lineage>
        <taxon>Bacteria</taxon>
        <taxon>Bacillati</taxon>
        <taxon>Actinomycetota</taxon>
        <taxon>Actinomycetes</taxon>
        <taxon>Micrococcales</taxon>
        <taxon>Microbacteriaceae</taxon>
        <taxon>Microbacterium</taxon>
    </lineage>
</organism>
<dbReference type="Gene3D" id="3.10.450.50">
    <property type="match status" value="1"/>
</dbReference>
<sequence length="134" mass="15296">MAPDDVVIDDGSRCPCSSGDTFGACCRPILDGAAAPTAERLMRSRYTAFVVQHAAHLLRSWHPTTRPEMIDFEPDLEWRRLVLIDRVAGGPFDRDGVVEFEALWRQGAVRGSLHERSRFVREDRHWYYVDGDVH</sequence>
<dbReference type="Pfam" id="PF17775">
    <property type="entry name" value="YchJ_M-like"/>
    <property type="match status" value="1"/>
</dbReference>
<dbReference type="Proteomes" id="UP000016033">
    <property type="component" value="Unassembled WGS sequence"/>
</dbReference>
<dbReference type="SUPFAM" id="SSF54427">
    <property type="entry name" value="NTF2-like"/>
    <property type="match status" value="1"/>
</dbReference>
<reference evidence="2 3" key="1">
    <citation type="journal article" date="2013" name="Genome Announc.">
        <title>Whole-genome sequences of five oyster-associated bacteria show potential for crude oil hydrocarbon degradation.</title>
        <authorList>
            <person name="Chauhan A."/>
            <person name="Green S."/>
            <person name="Pathak A."/>
            <person name="Thomas J."/>
            <person name="Venkatramanan R."/>
        </authorList>
    </citation>
    <scope>NUCLEOTIDE SEQUENCE [LARGE SCALE GENOMIC DNA]</scope>
    <source>
        <strain evidence="2 3">MF109</strain>
    </source>
</reference>
<feature type="domain" description="YchJ-like middle NTF2-like" evidence="1">
    <location>
        <begin position="37"/>
        <end position="131"/>
    </location>
</feature>
<evidence type="ECO:0000313" key="3">
    <source>
        <dbReference type="Proteomes" id="UP000016033"/>
    </source>
</evidence>
<evidence type="ECO:0000259" key="1">
    <source>
        <dbReference type="Pfam" id="PF17775"/>
    </source>
</evidence>
<dbReference type="PATRIC" id="fig|1333857.3.peg.2776"/>
<evidence type="ECO:0000313" key="2">
    <source>
        <dbReference type="EMBL" id="EQM74623.1"/>
    </source>
</evidence>
<protein>
    <recommendedName>
        <fullName evidence="1">YchJ-like middle NTF2-like domain-containing protein</fullName>
    </recommendedName>
</protein>
<name>T5KIR4_MICMQ</name>